<reference evidence="1 2" key="1">
    <citation type="submission" date="2021-05" db="EMBL/GenBank/DDBJ databases">
        <title>Fusibacter ferrireducens sp. nov., an anaerobic, sulfur- and Fe-reducing bacterium isolated from the mangrove sediment.</title>
        <authorList>
            <person name="Qiu D."/>
        </authorList>
    </citation>
    <scope>NUCLEOTIDE SEQUENCE [LARGE SCALE GENOMIC DNA]</scope>
    <source>
        <strain evidence="1 2">DSM 12116</strain>
    </source>
</reference>
<keyword evidence="2" id="KW-1185">Reference proteome</keyword>
<protein>
    <recommendedName>
        <fullName evidence="3">Flagellar FliJ protein</fullName>
    </recommendedName>
</protein>
<dbReference type="Proteomes" id="UP000746471">
    <property type="component" value="Unassembled WGS sequence"/>
</dbReference>
<name>A0ABS5PN07_9FIRM</name>
<accession>A0ABS5PN07</accession>
<evidence type="ECO:0008006" key="3">
    <source>
        <dbReference type="Google" id="ProtNLM"/>
    </source>
</evidence>
<evidence type="ECO:0000313" key="1">
    <source>
        <dbReference type="EMBL" id="MBS7525784.1"/>
    </source>
</evidence>
<comment type="caution">
    <text evidence="1">The sequence shown here is derived from an EMBL/GenBank/DDBJ whole genome shotgun (WGS) entry which is preliminary data.</text>
</comment>
<dbReference type="EMBL" id="JAHBCL010000005">
    <property type="protein sequence ID" value="MBS7525784.1"/>
    <property type="molecule type" value="Genomic_DNA"/>
</dbReference>
<proteinExistence type="predicted"/>
<organism evidence="1 2">
    <name type="scientific">Fusibacter paucivorans</name>
    <dbReference type="NCBI Taxonomy" id="76009"/>
    <lineage>
        <taxon>Bacteria</taxon>
        <taxon>Bacillati</taxon>
        <taxon>Bacillota</taxon>
        <taxon>Clostridia</taxon>
        <taxon>Eubacteriales</taxon>
        <taxon>Eubacteriales Family XII. Incertae Sedis</taxon>
        <taxon>Fusibacter</taxon>
    </lineage>
</organism>
<gene>
    <name evidence="1" type="ORF">KHM83_03730</name>
</gene>
<sequence length="122" mass="14051">MTAEEALKKIVNQTKLARRALAADKLEIALDVLAERQAAIETFTAEKHEKTEAVMAVLELFRVENEACMADMIAMKQKQESMMMKTKVQKRDVHYANKVNQKYKMAEAFLVGNTFDSYKKRY</sequence>
<dbReference type="RefSeq" id="WP_213235570.1">
    <property type="nucleotide sequence ID" value="NZ_JAHBCL010000005.1"/>
</dbReference>
<evidence type="ECO:0000313" key="2">
    <source>
        <dbReference type="Proteomes" id="UP000746471"/>
    </source>
</evidence>